<dbReference type="SUPFAM" id="SSF53756">
    <property type="entry name" value="UDP-Glycosyltransferase/glycogen phosphorylase"/>
    <property type="match status" value="1"/>
</dbReference>
<dbReference type="InterPro" id="IPR050194">
    <property type="entry name" value="Glycosyltransferase_grp1"/>
</dbReference>
<evidence type="ECO:0000259" key="1">
    <source>
        <dbReference type="Pfam" id="PF13439"/>
    </source>
</evidence>
<dbReference type="RefSeq" id="WP_090364989.1">
    <property type="nucleotide sequence ID" value="NZ_FNEM01000006.1"/>
</dbReference>
<organism evidence="2 3">
    <name type="scientific">Ferrimonas sediminum</name>
    <dbReference type="NCBI Taxonomy" id="718193"/>
    <lineage>
        <taxon>Bacteria</taxon>
        <taxon>Pseudomonadati</taxon>
        <taxon>Pseudomonadota</taxon>
        <taxon>Gammaproteobacteria</taxon>
        <taxon>Alteromonadales</taxon>
        <taxon>Ferrimonadaceae</taxon>
        <taxon>Ferrimonas</taxon>
    </lineage>
</organism>
<name>A0A1G8S5T1_9GAMM</name>
<dbReference type="InterPro" id="IPR028098">
    <property type="entry name" value="Glyco_trans_4-like_N"/>
</dbReference>
<dbReference type="AlphaFoldDB" id="A0A1G8S5T1"/>
<evidence type="ECO:0000313" key="2">
    <source>
        <dbReference type="EMBL" id="SDJ24541.1"/>
    </source>
</evidence>
<dbReference type="Pfam" id="PF13692">
    <property type="entry name" value="Glyco_trans_1_4"/>
    <property type="match status" value="1"/>
</dbReference>
<keyword evidence="2" id="KW-0808">Transferase</keyword>
<gene>
    <name evidence="2" type="ORF">SAMN04488540_10678</name>
</gene>
<keyword evidence="3" id="KW-1185">Reference proteome</keyword>
<dbReference type="CDD" id="cd03801">
    <property type="entry name" value="GT4_PimA-like"/>
    <property type="match status" value="1"/>
</dbReference>
<dbReference type="PANTHER" id="PTHR45947:SF14">
    <property type="entry name" value="SLL1723 PROTEIN"/>
    <property type="match status" value="1"/>
</dbReference>
<dbReference type="OrthoDB" id="9772485at2"/>
<feature type="domain" description="Glycosyltransferase subfamily 4-like N-terminal" evidence="1">
    <location>
        <begin position="16"/>
        <end position="189"/>
    </location>
</feature>
<dbReference type="EMBL" id="FNEM01000006">
    <property type="protein sequence ID" value="SDJ24541.1"/>
    <property type="molecule type" value="Genomic_DNA"/>
</dbReference>
<reference evidence="3" key="1">
    <citation type="submission" date="2016-10" db="EMBL/GenBank/DDBJ databases">
        <authorList>
            <person name="Varghese N."/>
            <person name="Submissions S."/>
        </authorList>
    </citation>
    <scope>NUCLEOTIDE SEQUENCE [LARGE SCALE GENOMIC DNA]</scope>
    <source>
        <strain evidence="3">DSM 23317</strain>
    </source>
</reference>
<dbReference type="PANTHER" id="PTHR45947">
    <property type="entry name" value="SULFOQUINOVOSYL TRANSFERASE SQD2"/>
    <property type="match status" value="1"/>
</dbReference>
<evidence type="ECO:0000313" key="3">
    <source>
        <dbReference type="Proteomes" id="UP000199527"/>
    </source>
</evidence>
<accession>A0A1G8S5T1</accession>
<dbReference type="Pfam" id="PF13439">
    <property type="entry name" value="Glyco_transf_4"/>
    <property type="match status" value="1"/>
</dbReference>
<proteinExistence type="predicted"/>
<protein>
    <submittedName>
        <fullName evidence="2">Glycosyltransferase involved in cell wall bisynthesis</fullName>
    </submittedName>
</protein>
<dbReference type="Gene3D" id="3.40.50.2000">
    <property type="entry name" value="Glycogen Phosphorylase B"/>
    <property type="match status" value="2"/>
</dbReference>
<sequence length="381" mass="41745">MKAIAYVIPSFPVLTETFVVNEMNAMAELGHRILPIALESAAAIDSSLHQPWLARVVPPAQLGPKVTLAMTLATLTPPVWKFVFAQQAFPRRSLLLLAARVAARARGCDHLHAHFAQHTAAVAIVAARILGVTVSFVGHGADVYANPHDLAVKLRTADLAVAVCREMRQLFEQQGACQAALIPCGINTRLFTPGDRQRTSKRLLFIGRLVEKKGLDTLLQALARIDDPELGLDIVGDGPLADRYRTQIEALGLQSVRFLGVRNQDWLAQHGHGYLALVAPFRIAANGDRDTGPLVVKEAMAMGLPVITSNIMGLKEIVSRRTGFQVAPDCPVALGRAIRKLAGFSENRYRRMALQAKWRARRLFDVELQARRLSGWMESLG</sequence>
<dbReference type="GO" id="GO:0016757">
    <property type="term" value="F:glycosyltransferase activity"/>
    <property type="evidence" value="ECO:0007669"/>
    <property type="project" value="UniProtKB-ARBA"/>
</dbReference>
<dbReference type="Proteomes" id="UP000199527">
    <property type="component" value="Unassembled WGS sequence"/>
</dbReference>